<reference evidence="1 2" key="1">
    <citation type="submission" date="2015-07" db="EMBL/GenBank/DDBJ databases">
        <title>Characterization of Pseudomonas aeruginosa phage KPP21 belonging to family Podoviridae genus N4-like viruses, isolated in Japan.</title>
        <authorList>
            <person name="Shigehisa R."/>
            <person name="Uchiyama J."/>
            <person name="Kato S."/>
            <person name="Takemura-Uchiyama I."/>
            <person name="Ujihara T."/>
            <person name="Sakaguchi Y."/>
            <person name="Okamoto N."/>
            <person name="Shimakura H."/>
            <person name="Daibata M."/>
            <person name="Sakaguchi M."/>
            <person name="Matsuzaki S."/>
        </authorList>
    </citation>
    <scope>NUCLEOTIDE SEQUENCE [LARGE SCALE GENOMIC DNA]</scope>
</reference>
<dbReference type="EMBL" id="LC064302">
    <property type="protein sequence ID" value="BAR94588.1"/>
    <property type="molecule type" value="Genomic_DNA"/>
</dbReference>
<name>A0A0H5AXS4_BPK21</name>
<dbReference type="KEGG" id="vg:26645245"/>
<dbReference type="GeneID" id="26645245"/>
<dbReference type="RefSeq" id="YP_009218978.1">
    <property type="nucleotide sequence ID" value="NC_029017.1"/>
</dbReference>
<dbReference type="OrthoDB" id="37998at10239"/>
<evidence type="ECO:0000313" key="2">
    <source>
        <dbReference type="Proteomes" id="UP000203732"/>
    </source>
</evidence>
<organism evidence="1 2">
    <name type="scientific">Pseudomonas phage KPP21</name>
    <dbReference type="NCBI Taxonomy" id="1678082"/>
    <lineage>
        <taxon>Viruses</taxon>
        <taxon>Duplodnaviria</taxon>
        <taxon>Heunggongvirae</taxon>
        <taxon>Uroviricota</taxon>
        <taxon>Caudoviricetes</taxon>
        <taxon>Schitoviridae</taxon>
        <taxon>Migulavirinae</taxon>
        <taxon>Luzseptimavirus</taxon>
        <taxon>Luzseptimavirus KPP21</taxon>
    </lineage>
</organism>
<organismHost>
    <name type="scientific">Pseudomonas aeruginosa</name>
    <dbReference type="NCBI Taxonomy" id="287"/>
</organismHost>
<protein>
    <submittedName>
        <fullName evidence="1">Uncharacterized protein</fullName>
    </submittedName>
</protein>
<dbReference type="Proteomes" id="UP000203732">
    <property type="component" value="Segment"/>
</dbReference>
<accession>A0A0H5AXS4</accession>
<proteinExistence type="predicted"/>
<sequence length="63" mass="7411">MKPVAEIRRYTFYRIVYWKARKEGLPSTGSMFREANATYFELIAQGFSQKSIEDDRFLVGQIV</sequence>
<evidence type="ECO:0000313" key="1">
    <source>
        <dbReference type="EMBL" id="BAR94588.1"/>
    </source>
</evidence>
<keyword evidence="2" id="KW-1185">Reference proteome</keyword>